<evidence type="ECO:0000256" key="2">
    <source>
        <dbReference type="ARBA" id="ARBA00023015"/>
    </source>
</evidence>
<dbReference type="CDD" id="cd06171">
    <property type="entry name" value="Sigma70_r4"/>
    <property type="match status" value="1"/>
</dbReference>
<dbReference type="GO" id="GO:0003677">
    <property type="term" value="F:DNA binding"/>
    <property type="evidence" value="ECO:0007669"/>
    <property type="project" value="UniProtKB-KW"/>
</dbReference>
<dbReference type="EMBL" id="UIDG01000137">
    <property type="protein sequence ID" value="SUS05914.1"/>
    <property type="molecule type" value="Genomic_DNA"/>
</dbReference>
<dbReference type="SUPFAM" id="SSF88659">
    <property type="entry name" value="Sigma3 and sigma4 domains of RNA polymerase sigma factors"/>
    <property type="match status" value="1"/>
</dbReference>
<name>A0A380TE48_9ZZZZ</name>
<keyword evidence="5" id="KW-0804">Transcription</keyword>
<dbReference type="Gene3D" id="1.10.10.10">
    <property type="entry name" value="Winged helix-like DNA-binding domain superfamily/Winged helix DNA-binding domain"/>
    <property type="match status" value="1"/>
</dbReference>
<keyword evidence="2" id="KW-0805">Transcription regulation</keyword>
<dbReference type="InterPro" id="IPR013324">
    <property type="entry name" value="RNA_pol_sigma_r3/r4-like"/>
</dbReference>
<feature type="domain" description="RNA polymerase sigma-70 region 4" evidence="7">
    <location>
        <begin position="161"/>
        <end position="209"/>
    </location>
</feature>
<evidence type="ECO:0000256" key="5">
    <source>
        <dbReference type="ARBA" id="ARBA00023163"/>
    </source>
</evidence>
<dbReference type="Pfam" id="PF04542">
    <property type="entry name" value="Sigma70_r2"/>
    <property type="match status" value="1"/>
</dbReference>
<dbReference type="InterPro" id="IPR013325">
    <property type="entry name" value="RNA_pol_sigma_r2"/>
</dbReference>
<comment type="similarity">
    <text evidence="1">Belongs to the sigma-70 factor family. ECF subfamily.</text>
</comment>
<dbReference type="PANTHER" id="PTHR43133:SF62">
    <property type="entry name" value="RNA POLYMERASE SIGMA FACTOR SIGZ"/>
    <property type="match status" value="1"/>
</dbReference>
<evidence type="ECO:0000313" key="8">
    <source>
        <dbReference type="EMBL" id="SUS05914.1"/>
    </source>
</evidence>
<dbReference type="InterPro" id="IPR007630">
    <property type="entry name" value="RNA_pol_sigma70_r4"/>
</dbReference>
<dbReference type="InterPro" id="IPR039425">
    <property type="entry name" value="RNA_pol_sigma-70-like"/>
</dbReference>
<evidence type="ECO:0000259" key="6">
    <source>
        <dbReference type="Pfam" id="PF04542"/>
    </source>
</evidence>
<accession>A0A380TE48</accession>
<dbReference type="PANTHER" id="PTHR43133">
    <property type="entry name" value="RNA POLYMERASE ECF-TYPE SIGMA FACTO"/>
    <property type="match status" value="1"/>
</dbReference>
<dbReference type="GO" id="GO:0016987">
    <property type="term" value="F:sigma factor activity"/>
    <property type="evidence" value="ECO:0007669"/>
    <property type="project" value="UniProtKB-KW"/>
</dbReference>
<sequence length="217" mass="24475">MSVARLGLLRNLAIPATVAGTRKIRHVRLTSDKVVNNDDLCDLIEAVASSRDRQAFCDLFEHFAPRLKAFALRRGIDVGAAEDLAQETMLTVWRKAEMFDRTRATVSTWVFTIVRNKRIDLLRRASFPEVEFPEIEGKQDVAGGPHDQAQLLEASEHLQAAMRDLPQEQLLVLQKAFFEEKTHRMISDELGLPLGTVKSRIRLAVARLRVAMPAGHR</sequence>
<evidence type="ECO:0000259" key="7">
    <source>
        <dbReference type="Pfam" id="PF04545"/>
    </source>
</evidence>
<protein>
    <submittedName>
        <fullName evidence="8">ECF RNA polymerase sigma factor RpoE</fullName>
    </submittedName>
</protein>
<keyword evidence="4" id="KW-0238">DNA-binding</keyword>
<dbReference type="SUPFAM" id="SSF88946">
    <property type="entry name" value="Sigma2 domain of RNA polymerase sigma factors"/>
    <property type="match status" value="1"/>
</dbReference>
<dbReference type="InterPro" id="IPR007627">
    <property type="entry name" value="RNA_pol_sigma70_r2"/>
</dbReference>
<keyword evidence="3" id="KW-0731">Sigma factor</keyword>
<reference evidence="8" key="1">
    <citation type="submission" date="2018-07" db="EMBL/GenBank/DDBJ databases">
        <authorList>
            <person name="Quirk P.G."/>
            <person name="Krulwich T.A."/>
        </authorList>
    </citation>
    <scope>NUCLEOTIDE SEQUENCE</scope>
</reference>
<dbReference type="GO" id="GO:0006352">
    <property type="term" value="P:DNA-templated transcription initiation"/>
    <property type="evidence" value="ECO:0007669"/>
    <property type="project" value="InterPro"/>
</dbReference>
<evidence type="ECO:0000256" key="1">
    <source>
        <dbReference type="ARBA" id="ARBA00010641"/>
    </source>
</evidence>
<dbReference type="Pfam" id="PF04545">
    <property type="entry name" value="Sigma70_r4"/>
    <property type="match status" value="1"/>
</dbReference>
<proteinExistence type="inferred from homology"/>
<dbReference type="Gene3D" id="1.10.1740.10">
    <property type="match status" value="1"/>
</dbReference>
<dbReference type="InterPro" id="IPR036388">
    <property type="entry name" value="WH-like_DNA-bd_sf"/>
</dbReference>
<gene>
    <name evidence="8" type="primary">rpoE</name>
    <name evidence="8" type="ORF">DF3PB_2210002</name>
</gene>
<dbReference type="AlphaFoldDB" id="A0A380TE48"/>
<evidence type="ECO:0000256" key="4">
    <source>
        <dbReference type="ARBA" id="ARBA00023125"/>
    </source>
</evidence>
<dbReference type="NCBIfam" id="TIGR02937">
    <property type="entry name" value="sigma70-ECF"/>
    <property type="match status" value="1"/>
</dbReference>
<organism evidence="8">
    <name type="scientific">metagenome</name>
    <dbReference type="NCBI Taxonomy" id="256318"/>
    <lineage>
        <taxon>unclassified sequences</taxon>
        <taxon>metagenomes</taxon>
    </lineage>
</organism>
<dbReference type="InterPro" id="IPR014284">
    <property type="entry name" value="RNA_pol_sigma-70_dom"/>
</dbReference>
<evidence type="ECO:0000256" key="3">
    <source>
        <dbReference type="ARBA" id="ARBA00023082"/>
    </source>
</evidence>
<feature type="domain" description="RNA polymerase sigma-70 region 2" evidence="6">
    <location>
        <begin position="59"/>
        <end position="126"/>
    </location>
</feature>